<sequence>MILRFIVLRLVQLIPVLLGITILAFLLLRVMPGDPATLLLGSRGTAEDIAKLQHQLGLDKPLVVQYFQFLLDCLRAISAHRLPFAPRLGH</sequence>
<gene>
    <name evidence="6" type="ordered locus">TKWG_21730</name>
</gene>
<dbReference type="AlphaFoldDB" id="I3UG87"/>
<protein>
    <submittedName>
        <fullName evidence="6">ABC transporter</fullName>
    </submittedName>
</protein>
<dbReference type="KEGG" id="aka:TKWG_21730"/>
<evidence type="ECO:0000259" key="5">
    <source>
        <dbReference type="Pfam" id="PF19300"/>
    </source>
</evidence>
<dbReference type="PANTHER" id="PTHR43163">
    <property type="entry name" value="DIPEPTIDE TRANSPORT SYSTEM PERMEASE PROTEIN DPPB-RELATED"/>
    <property type="match status" value="1"/>
</dbReference>
<evidence type="ECO:0000256" key="1">
    <source>
        <dbReference type="ARBA" id="ARBA00004651"/>
    </source>
</evidence>
<feature type="domain" description="ABC transporter type 1 GsiC-like N-terminal" evidence="5">
    <location>
        <begin position="2"/>
        <end position="74"/>
    </location>
</feature>
<reference evidence="6 7" key="1">
    <citation type="journal article" date="2011" name="J. Bacteriol.">
        <title>Whole-genome shotgun sequencing of the sulfur-oxidizing chemoautotroph Tetrathiobacter kashmirensis.</title>
        <authorList>
            <person name="Ghosh W."/>
            <person name="George A."/>
            <person name="Agarwal A."/>
            <person name="Raj P."/>
            <person name="Alam M."/>
            <person name="Pyne P."/>
            <person name="Das Gupta S.K."/>
        </authorList>
    </citation>
    <scope>NUCLEOTIDE SEQUENCE [LARGE SCALE GENOMIC DNA]</scope>
    <source>
        <strain evidence="6 7">WT001</strain>
    </source>
</reference>
<dbReference type="Proteomes" id="UP000005267">
    <property type="component" value="Chromosome"/>
</dbReference>
<feature type="transmembrane region" description="Helical" evidence="4">
    <location>
        <begin position="6"/>
        <end position="28"/>
    </location>
</feature>
<evidence type="ECO:0000313" key="7">
    <source>
        <dbReference type="Proteomes" id="UP000005267"/>
    </source>
</evidence>
<keyword evidence="4" id="KW-0472">Membrane</keyword>
<organism evidence="6 7">
    <name type="scientific">Advenella kashmirensis (strain DSM 17095 / LMG 22695 / WT001)</name>
    <name type="common">Tetrathiobacter kashmirensis</name>
    <dbReference type="NCBI Taxonomy" id="1036672"/>
    <lineage>
        <taxon>Bacteria</taxon>
        <taxon>Pseudomonadati</taxon>
        <taxon>Pseudomonadota</taxon>
        <taxon>Betaproteobacteria</taxon>
        <taxon>Burkholderiales</taxon>
        <taxon>Alcaligenaceae</taxon>
    </lineage>
</organism>
<keyword evidence="4" id="KW-1133">Transmembrane helix</keyword>
<evidence type="ECO:0000256" key="2">
    <source>
        <dbReference type="ARBA" id="ARBA00022448"/>
    </source>
</evidence>
<evidence type="ECO:0000256" key="4">
    <source>
        <dbReference type="SAM" id="Phobius"/>
    </source>
</evidence>
<dbReference type="RefSeq" id="WP_014752116.1">
    <property type="nucleotide sequence ID" value="NC_017964.1"/>
</dbReference>
<dbReference type="OrthoDB" id="7834831at2"/>
<keyword evidence="4" id="KW-0812">Transmembrane</keyword>
<evidence type="ECO:0000256" key="3">
    <source>
        <dbReference type="ARBA" id="ARBA00022475"/>
    </source>
</evidence>
<dbReference type="PANTHER" id="PTHR43163:SF6">
    <property type="entry name" value="DIPEPTIDE TRANSPORT SYSTEM PERMEASE PROTEIN DPPB-RELATED"/>
    <property type="match status" value="1"/>
</dbReference>
<dbReference type="InterPro" id="IPR045621">
    <property type="entry name" value="BPD_transp_1_N"/>
</dbReference>
<dbReference type="EMBL" id="CP003555">
    <property type="protein sequence ID" value="AFK64025.1"/>
    <property type="molecule type" value="Genomic_DNA"/>
</dbReference>
<dbReference type="STRING" id="1036672.TKWG_21730"/>
<dbReference type="Pfam" id="PF19300">
    <property type="entry name" value="BPD_transp_1_N"/>
    <property type="match status" value="1"/>
</dbReference>
<name>I3UG87_ADVKW</name>
<accession>I3UG87</accession>
<comment type="subcellular location">
    <subcellularLocation>
        <location evidence="1">Cell membrane</location>
        <topology evidence="1">Multi-pass membrane protein</topology>
    </subcellularLocation>
</comment>
<dbReference type="GO" id="GO:0005886">
    <property type="term" value="C:plasma membrane"/>
    <property type="evidence" value="ECO:0007669"/>
    <property type="project" value="UniProtKB-SubCell"/>
</dbReference>
<proteinExistence type="predicted"/>
<dbReference type="HOGENOM" id="CLU_036879_5_4_4"/>
<keyword evidence="2" id="KW-0813">Transport</keyword>
<keyword evidence="7" id="KW-1185">Reference proteome</keyword>
<keyword evidence="3" id="KW-1003">Cell membrane</keyword>
<reference evidence="7" key="2">
    <citation type="journal article" date="2013" name="PLoS ONE">
        <title>Genome implosion elicits host-confinement in Alcaligenaceae: evidence from the comparative genomics of Tetrathiobacter kashmirensis, a pathogen in the making.</title>
        <authorList>
            <person name="Ghosh W."/>
            <person name="Alam M."/>
            <person name="Roy C."/>
            <person name="Pyne P."/>
            <person name="George A."/>
            <person name="Chakraborty R."/>
            <person name="Majumder S."/>
            <person name="Agarwal A."/>
            <person name="Chakraborty S."/>
            <person name="Majumdar S."/>
            <person name="Gupta S.K."/>
        </authorList>
    </citation>
    <scope>NUCLEOTIDE SEQUENCE [LARGE SCALE GENOMIC DNA]</scope>
    <source>
        <strain evidence="7">WT001</strain>
    </source>
</reference>
<evidence type="ECO:0000313" key="6">
    <source>
        <dbReference type="EMBL" id="AFK64025.1"/>
    </source>
</evidence>